<gene>
    <name evidence="2" type="ORF">HG15A2_45820</name>
</gene>
<proteinExistence type="predicted"/>
<organism evidence="2 3">
    <name type="scientific">Adhaeretor mobilis</name>
    <dbReference type="NCBI Taxonomy" id="1930276"/>
    <lineage>
        <taxon>Bacteria</taxon>
        <taxon>Pseudomonadati</taxon>
        <taxon>Planctomycetota</taxon>
        <taxon>Planctomycetia</taxon>
        <taxon>Pirellulales</taxon>
        <taxon>Lacipirellulaceae</taxon>
        <taxon>Adhaeretor</taxon>
    </lineage>
</organism>
<dbReference type="KEGG" id="amob:HG15A2_45820"/>
<evidence type="ECO:0000313" key="2">
    <source>
        <dbReference type="EMBL" id="QDT01240.1"/>
    </source>
</evidence>
<name>A0A517N258_9BACT</name>
<feature type="region of interest" description="Disordered" evidence="1">
    <location>
        <begin position="1"/>
        <end position="46"/>
    </location>
</feature>
<protein>
    <submittedName>
        <fullName evidence="2">Uncharacterized protein</fullName>
    </submittedName>
</protein>
<evidence type="ECO:0000256" key="1">
    <source>
        <dbReference type="SAM" id="MobiDB-lite"/>
    </source>
</evidence>
<dbReference type="EMBL" id="CP036263">
    <property type="protein sequence ID" value="QDT01240.1"/>
    <property type="molecule type" value="Genomic_DNA"/>
</dbReference>
<accession>A0A517N258</accession>
<sequence>MNRAQHDDFDVFLSSEQELEPLPEPGDFWHQEPSEEDDPDEFRAAA</sequence>
<evidence type="ECO:0000313" key="3">
    <source>
        <dbReference type="Proteomes" id="UP000319852"/>
    </source>
</evidence>
<dbReference type="RefSeq" id="WP_218932168.1">
    <property type="nucleotide sequence ID" value="NZ_CP036263.1"/>
</dbReference>
<dbReference type="AlphaFoldDB" id="A0A517N258"/>
<keyword evidence="3" id="KW-1185">Reference proteome</keyword>
<dbReference type="Proteomes" id="UP000319852">
    <property type="component" value="Chromosome"/>
</dbReference>
<reference evidence="2 3" key="1">
    <citation type="submission" date="2019-02" db="EMBL/GenBank/DDBJ databases">
        <title>Deep-cultivation of Planctomycetes and their phenomic and genomic characterization uncovers novel biology.</title>
        <authorList>
            <person name="Wiegand S."/>
            <person name="Jogler M."/>
            <person name="Boedeker C."/>
            <person name="Pinto D."/>
            <person name="Vollmers J."/>
            <person name="Rivas-Marin E."/>
            <person name="Kohn T."/>
            <person name="Peeters S.H."/>
            <person name="Heuer A."/>
            <person name="Rast P."/>
            <person name="Oberbeckmann S."/>
            <person name="Bunk B."/>
            <person name="Jeske O."/>
            <person name="Meyerdierks A."/>
            <person name="Storesund J.E."/>
            <person name="Kallscheuer N."/>
            <person name="Luecker S."/>
            <person name="Lage O.M."/>
            <person name="Pohl T."/>
            <person name="Merkel B.J."/>
            <person name="Hornburger P."/>
            <person name="Mueller R.-W."/>
            <person name="Bruemmer F."/>
            <person name="Labrenz M."/>
            <person name="Spormann A.M."/>
            <person name="Op den Camp H."/>
            <person name="Overmann J."/>
            <person name="Amann R."/>
            <person name="Jetten M.S.M."/>
            <person name="Mascher T."/>
            <person name="Medema M.H."/>
            <person name="Devos D.P."/>
            <person name="Kaster A.-K."/>
            <person name="Ovreas L."/>
            <person name="Rohde M."/>
            <person name="Galperin M.Y."/>
            <person name="Jogler C."/>
        </authorList>
    </citation>
    <scope>NUCLEOTIDE SEQUENCE [LARGE SCALE GENOMIC DNA]</scope>
    <source>
        <strain evidence="2 3">HG15A2</strain>
    </source>
</reference>